<dbReference type="EMBL" id="MK072022">
    <property type="protein sequence ID" value="AYV77259.1"/>
    <property type="molecule type" value="Genomic_DNA"/>
</dbReference>
<sequence>MDSEENNSEFSHWYSVDSFLNNISTRNKEPLDDKMKVNITKYLTNQNLSDTHISTCSCGCKNTTSFWKTIPYGFVRIDILTYLLEQKFIDLEKEKDRSNMFIAFSGLLHNSGIQNTKGQDINVHELTMFFFEILGPYCSNYKEKSLIHAAFYGYDYERKKIYVNILLNLGCQITFIELDKDFLKHFKVEIVDKCLGQSPLYLAMQGHEEILDRLLLLEEAKTNVNTYDNYYNDGRRTVLPMILGQLLNDAKVKKPEFLQETANCFRILIEKGNYDINLLAHYDDGTCHNITDYLNYYGYNYPNSPIMEVFSNLILPEPLDPDCKNYIVRERLYVTPFTTVLEKYKYMKDPTKYHIVIAELEEVLRSGVRYERDITDSCWLSIPEIEAFSRRAEVIQAQRDRIREWNRNMVQLDDAAA</sequence>
<accession>A0A3G4ZV12</accession>
<gene>
    <name evidence="1" type="ORF">Barrevirus25_2</name>
</gene>
<evidence type="ECO:0000313" key="1">
    <source>
        <dbReference type="EMBL" id="AYV77259.1"/>
    </source>
</evidence>
<protein>
    <recommendedName>
        <fullName evidence="2">Ankyrin repeat protein</fullName>
    </recommendedName>
</protein>
<organism evidence="1">
    <name type="scientific">Barrevirus sp</name>
    <dbReference type="NCBI Taxonomy" id="2487763"/>
    <lineage>
        <taxon>Viruses</taxon>
        <taxon>Varidnaviria</taxon>
        <taxon>Bamfordvirae</taxon>
        <taxon>Nucleocytoviricota</taxon>
        <taxon>Megaviricetes</taxon>
        <taxon>Imitervirales</taxon>
        <taxon>Mimiviridae</taxon>
        <taxon>Klosneuvirinae</taxon>
    </lineage>
</organism>
<name>A0A3G4ZV12_9VIRU</name>
<reference evidence="1" key="1">
    <citation type="submission" date="2018-10" db="EMBL/GenBank/DDBJ databases">
        <title>Hidden diversity of soil giant viruses.</title>
        <authorList>
            <person name="Schulz F."/>
            <person name="Alteio L."/>
            <person name="Goudeau D."/>
            <person name="Ryan E.M."/>
            <person name="Malmstrom R.R."/>
            <person name="Blanchard J."/>
            <person name="Woyke T."/>
        </authorList>
    </citation>
    <scope>NUCLEOTIDE SEQUENCE</scope>
    <source>
        <strain evidence="1">BAV1</strain>
    </source>
</reference>
<evidence type="ECO:0008006" key="2">
    <source>
        <dbReference type="Google" id="ProtNLM"/>
    </source>
</evidence>
<proteinExistence type="predicted"/>